<dbReference type="InterPro" id="IPR011994">
    <property type="entry name" value="Cytidylate_kinase_dom"/>
</dbReference>
<accession>E1X2F6</accession>
<dbReference type="GO" id="GO:0036430">
    <property type="term" value="F:CMP kinase activity"/>
    <property type="evidence" value="ECO:0007669"/>
    <property type="project" value="RHEA"/>
</dbReference>
<dbReference type="Proteomes" id="UP000008963">
    <property type="component" value="Chromosome"/>
</dbReference>
<evidence type="ECO:0000256" key="4">
    <source>
        <dbReference type="ARBA" id="ARBA00022777"/>
    </source>
</evidence>
<comment type="catalytic activity">
    <reaction evidence="7 8">
        <text>CMP + ATP = CDP + ADP</text>
        <dbReference type="Rhea" id="RHEA:11600"/>
        <dbReference type="ChEBI" id="CHEBI:30616"/>
        <dbReference type="ChEBI" id="CHEBI:58069"/>
        <dbReference type="ChEBI" id="CHEBI:60377"/>
        <dbReference type="ChEBI" id="CHEBI:456216"/>
        <dbReference type="EC" id="2.7.4.25"/>
    </reaction>
</comment>
<keyword evidence="11" id="KW-1185">Reference proteome</keyword>
<evidence type="ECO:0000256" key="6">
    <source>
        <dbReference type="ARBA" id="ARBA00047615"/>
    </source>
</evidence>
<dbReference type="OrthoDB" id="5292579at2"/>
<evidence type="ECO:0000313" key="11">
    <source>
        <dbReference type="Proteomes" id="UP000008963"/>
    </source>
</evidence>
<evidence type="ECO:0000256" key="3">
    <source>
        <dbReference type="ARBA" id="ARBA00022741"/>
    </source>
</evidence>
<name>E1X2F6_HALMS</name>
<evidence type="ECO:0000256" key="2">
    <source>
        <dbReference type="ARBA" id="ARBA00022679"/>
    </source>
</evidence>
<dbReference type="NCBIfam" id="TIGR00017">
    <property type="entry name" value="cmk"/>
    <property type="match status" value="1"/>
</dbReference>
<dbReference type="PATRIC" id="fig|862908.3.peg.1808"/>
<protein>
    <recommendedName>
        <fullName evidence="8">Cytidylate kinase</fullName>
        <shortName evidence="8">CK</shortName>
        <ecNumber evidence="8">2.7.4.25</ecNumber>
    </recommendedName>
    <alternativeName>
        <fullName evidence="8">Cytidine monophosphate kinase</fullName>
        <shortName evidence="8">CMP kinase</shortName>
    </alternativeName>
</protein>
<dbReference type="HOGENOM" id="CLU_079959_0_2_7"/>
<dbReference type="STRING" id="862908.BMS_1907"/>
<dbReference type="GO" id="GO:0006220">
    <property type="term" value="P:pyrimidine nucleotide metabolic process"/>
    <property type="evidence" value="ECO:0007669"/>
    <property type="project" value="UniProtKB-UniRule"/>
</dbReference>
<dbReference type="GO" id="GO:0005524">
    <property type="term" value="F:ATP binding"/>
    <property type="evidence" value="ECO:0007669"/>
    <property type="project" value="UniProtKB-UniRule"/>
</dbReference>
<sequence>MSLSKVIAIDGPSGSGKSTIAKKLAESLNVLYIDTGAMFRALAYSCDQRNIPLRAGSEMDDFLSEINLEYGKSQDFLIGIDGENLTKKIREHNVSKLASIISQIPQVREFLLNYQRELASRVVCVMEGRDIGTVVFPNAFCKFFVTASVEVRSKRRLNQLNEAGDSDLSLEQIMMDVKKRDESDMNREVAPLKMAEDADLVDTSDMELLDVLNSLKSSVEDRAKGIGITL</sequence>
<dbReference type="CDD" id="cd02020">
    <property type="entry name" value="CMPK"/>
    <property type="match status" value="1"/>
</dbReference>
<feature type="binding site" evidence="8">
    <location>
        <begin position="11"/>
        <end position="19"/>
    </location>
    <ligand>
        <name>ATP</name>
        <dbReference type="ChEBI" id="CHEBI:30616"/>
    </ligand>
</feature>
<dbReference type="RefSeq" id="WP_014244504.1">
    <property type="nucleotide sequence ID" value="NC_016620.1"/>
</dbReference>
<comment type="catalytic activity">
    <reaction evidence="6 8">
        <text>dCMP + ATP = dCDP + ADP</text>
        <dbReference type="Rhea" id="RHEA:25094"/>
        <dbReference type="ChEBI" id="CHEBI:30616"/>
        <dbReference type="ChEBI" id="CHEBI:57566"/>
        <dbReference type="ChEBI" id="CHEBI:58593"/>
        <dbReference type="ChEBI" id="CHEBI:456216"/>
        <dbReference type="EC" id="2.7.4.25"/>
    </reaction>
</comment>
<dbReference type="Pfam" id="PF02224">
    <property type="entry name" value="Cytidylate_kin"/>
    <property type="match status" value="1"/>
</dbReference>
<comment type="similarity">
    <text evidence="1 8">Belongs to the cytidylate kinase family. Type 1 subfamily.</text>
</comment>
<dbReference type="InterPro" id="IPR027417">
    <property type="entry name" value="P-loop_NTPase"/>
</dbReference>
<dbReference type="GO" id="GO:0036431">
    <property type="term" value="F:dCMP kinase activity"/>
    <property type="evidence" value="ECO:0007669"/>
    <property type="project" value="InterPro"/>
</dbReference>
<dbReference type="EC" id="2.7.4.25" evidence="8"/>
<feature type="domain" description="Cytidylate kinase" evidence="9">
    <location>
        <begin position="7"/>
        <end position="217"/>
    </location>
</feature>
<dbReference type="HAMAP" id="MF_00238">
    <property type="entry name" value="Cytidyl_kinase_type1"/>
    <property type="match status" value="1"/>
</dbReference>
<evidence type="ECO:0000256" key="1">
    <source>
        <dbReference type="ARBA" id="ARBA00009427"/>
    </source>
</evidence>
<dbReference type="KEGG" id="bmx:BMS_1907"/>
<evidence type="ECO:0000256" key="8">
    <source>
        <dbReference type="HAMAP-Rule" id="MF_00238"/>
    </source>
</evidence>
<organism evidence="10 11">
    <name type="scientific">Halobacteriovorax marinus (strain ATCC BAA-682 / DSM 15412 / SJ)</name>
    <name type="common">Bacteriovorax marinus</name>
    <dbReference type="NCBI Taxonomy" id="862908"/>
    <lineage>
        <taxon>Bacteria</taxon>
        <taxon>Pseudomonadati</taxon>
        <taxon>Bdellovibrionota</taxon>
        <taxon>Bacteriovoracia</taxon>
        <taxon>Bacteriovoracales</taxon>
        <taxon>Halobacteriovoraceae</taxon>
        <taxon>Halobacteriovorax</taxon>
    </lineage>
</organism>
<dbReference type="eggNOG" id="COG0283">
    <property type="taxonomic scope" value="Bacteria"/>
</dbReference>
<dbReference type="GO" id="GO:0005737">
    <property type="term" value="C:cytoplasm"/>
    <property type="evidence" value="ECO:0007669"/>
    <property type="project" value="UniProtKB-SubCell"/>
</dbReference>
<dbReference type="InterPro" id="IPR003136">
    <property type="entry name" value="Cytidylate_kin"/>
</dbReference>
<reference evidence="11" key="1">
    <citation type="journal article" date="2013" name="ISME J.">
        <title>A small predatory core genome in the divergent marine Bacteriovorax marinus SJ and the terrestrial Bdellovibrio bacteriovorus.</title>
        <authorList>
            <person name="Crossman L.C."/>
            <person name="Chen H."/>
            <person name="Cerdeno-Tarraga A.M."/>
            <person name="Brooks K."/>
            <person name="Quail M.A."/>
            <person name="Pineiro S.A."/>
            <person name="Hobley L."/>
            <person name="Sockett R.E."/>
            <person name="Bentley S.D."/>
            <person name="Parkhill J."/>
            <person name="Williams H.N."/>
            <person name="Stine O.C."/>
        </authorList>
    </citation>
    <scope>NUCLEOTIDE SEQUENCE [LARGE SCALE GENOMIC DNA]</scope>
    <source>
        <strain evidence="11">ATCC BAA-682 / DSM 15412 / SJ</strain>
    </source>
</reference>
<keyword evidence="3 8" id="KW-0547">Nucleotide-binding</keyword>
<dbReference type="AlphaFoldDB" id="E1X2F6"/>
<evidence type="ECO:0000259" key="9">
    <source>
        <dbReference type="Pfam" id="PF02224"/>
    </source>
</evidence>
<keyword evidence="5 8" id="KW-0067">ATP-binding</keyword>
<evidence type="ECO:0000313" key="10">
    <source>
        <dbReference type="EMBL" id="CBW26723.1"/>
    </source>
</evidence>
<dbReference type="SUPFAM" id="SSF52540">
    <property type="entry name" value="P-loop containing nucleoside triphosphate hydrolases"/>
    <property type="match status" value="1"/>
</dbReference>
<evidence type="ECO:0000256" key="7">
    <source>
        <dbReference type="ARBA" id="ARBA00048478"/>
    </source>
</evidence>
<keyword evidence="8" id="KW-0963">Cytoplasm</keyword>
<keyword evidence="2 8" id="KW-0808">Transferase</keyword>
<keyword evidence="4 8" id="KW-0418">Kinase</keyword>
<comment type="subcellular location">
    <subcellularLocation>
        <location evidence="8">Cytoplasm</location>
    </subcellularLocation>
</comment>
<proteinExistence type="inferred from homology"/>
<gene>
    <name evidence="8 10" type="primary">cmk</name>
    <name evidence="10" type="ordered locus">BMS_1907</name>
</gene>
<dbReference type="Gene3D" id="3.40.50.300">
    <property type="entry name" value="P-loop containing nucleotide triphosphate hydrolases"/>
    <property type="match status" value="1"/>
</dbReference>
<dbReference type="EMBL" id="FQ312005">
    <property type="protein sequence ID" value="CBW26723.1"/>
    <property type="molecule type" value="Genomic_DNA"/>
</dbReference>
<evidence type="ECO:0000256" key="5">
    <source>
        <dbReference type="ARBA" id="ARBA00022840"/>
    </source>
</evidence>